<dbReference type="AlphaFoldDB" id="A0A9X3N8R4"/>
<evidence type="ECO:0000313" key="4">
    <source>
        <dbReference type="Proteomes" id="UP001147653"/>
    </source>
</evidence>
<dbReference type="EMBL" id="JAPDDP010000027">
    <property type="protein sequence ID" value="MDA0181858.1"/>
    <property type="molecule type" value="Genomic_DNA"/>
</dbReference>
<feature type="chain" id="PRO_5040855365" description="Tetratricopeptide repeat protein" evidence="2">
    <location>
        <begin position="22"/>
        <end position="404"/>
    </location>
</feature>
<accession>A0A9X3N8R4</accession>
<dbReference type="Gene3D" id="1.25.40.10">
    <property type="entry name" value="Tetratricopeptide repeat domain"/>
    <property type="match status" value="1"/>
</dbReference>
<keyword evidence="2" id="KW-0732">Signal</keyword>
<feature type="signal peptide" evidence="2">
    <location>
        <begin position="1"/>
        <end position="21"/>
    </location>
</feature>
<dbReference type="SUPFAM" id="SSF48452">
    <property type="entry name" value="TPR-like"/>
    <property type="match status" value="1"/>
</dbReference>
<keyword evidence="4" id="KW-1185">Reference proteome</keyword>
<feature type="region of interest" description="Disordered" evidence="1">
    <location>
        <begin position="69"/>
        <end position="88"/>
    </location>
</feature>
<evidence type="ECO:0000313" key="3">
    <source>
        <dbReference type="EMBL" id="MDA0181858.1"/>
    </source>
</evidence>
<dbReference type="Proteomes" id="UP001147653">
    <property type="component" value="Unassembled WGS sequence"/>
</dbReference>
<organism evidence="3 4">
    <name type="scientific">Solirubrobacter phytolaccae</name>
    <dbReference type="NCBI Taxonomy" id="1404360"/>
    <lineage>
        <taxon>Bacteria</taxon>
        <taxon>Bacillati</taxon>
        <taxon>Actinomycetota</taxon>
        <taxon>Thermoleophilia</taxon>
        <taxon>Solirubrobacterales</taxon>
        <taxon>Solirubrobacteraceae</taxon>
        <taxon>Solirubrobacter</taxon>
    </lineage>
</organism>
<gene>
    <name evidence="3" type="ORF">OJ997_16260</name>
</gene>
<comment type="caution">
    <text evidence="3">The sequence shown here is derived from an EMBL/GenBank/DDBJ whole genome shotgun (WGS) entry which is preliminary data.</text>
</comment>
<dbReference type="InterPro" id="IPR011990">
    <property type="entry name" value="TPR-like_helical_dom_sf"/>
</dbReference>
<dbReference type="RefSeq" id="WP_270026212.1">
    <property type="nucleotide sequence ID" value="NZ_JAPDDP010000027.1"/>
</dbReference>
<feature type="compositionally biased region" description="Basic and acidic residues" evidence="1">
    <location>
        <begin position="69"/>
        <end position="83"/>
    </location>
</feature>
<protein>
    <recommendedName>
        <fullName evidence="5">Tetratricopeptide repeat protein</fullName>
    </recommendedName>
</protein>
<reference evidence="3" key="1">
    <citation type="submission" date="2022-10" db="EMBL/GenBank/DDBJ databases">
        <title>The WGS of Solirubrobacter phytolaccae KCTC 29190.</title>
        <authorList>
            <person name="Jiang Z."/>
        </authorList>
    </citation>
    <scope>NUCLEOTIDE SEQUENCE</scope>
    <source>
        <strain evidence="3">KCTC 29190</strain>
    </source>
</reference>
<proteinExistence type="predicted"/>
<evidence type="ECO:0000256" key="2">
    <source>
        <dbReference type="SAM" id="SignalP"/>
    </source>
</evidence>
<evidence type="ECO:0000256" key="1">
    <source>
        <dbReference type="SAM" id="MobiDB-lite"/>
    </source>
</evidence>
<sequence>MIKRALIAVTAAFVAAVAVFATRGDAPAATPVERPVLTGSAADIPVLQRAVDAGQDDYRPALAQAYLQRSRETEDPADYDRASKALGRPRTPDAFATAAQIAAARHEFPRALRLAARAGNVGDPIRVDSLVELGRLDEAERVLQAMIDRRPNLAGYARASYVRELRGDLDGATEAMRLAVAAGGPTAENSAYVSILLGELERRRGRPVTARRAYKRAQALVPNHPEVEMGLARVEADGALEDAIARLERLVARIPDTDHLVALGEAQLAAGKPAQRTFERVARKASVLGKVNVDTAQEFAVVEADHGDPQKGVKLARFAYAEAPSARSADALGWALTRAGKPNEGLRYARIALRDGAVDPLWLAHAGLTEIAAGGDGRRELRRALAHGLDGYPWQAQRVRRALA</sequence>
<evidence type="ECO:0008006" key="5">
    <source>
        <dbReference type="Google" id="ProtNLM"/>
    </source>
</evidence>
<name>A0A9X3N8R4_9ACTN</name>